<dbReference type="SUPFAM" id="SSF52833">
    <property type="entry name" value="Thioredoxin-like"/>
    <property type="match status" value="1"/>
</dbReference>
<dbReference type="InterPro" id="IPR036249">
    <property type="entry name" value="Thioredoxin-like_sf"/>
</dbReference>
<accession>A0A2S2PRW8</accession>
<proteinExistence type="predicted"/>
<dbReference type="AlphaFoldDB" id="A0A2S2PRW8"/>
<sequence length="107" mass="12231">MLRIGQTVADVSLKTTVGEFGVHEYFRSSWGLLVCYVADFSAVCTNELSQLVKDFHEFESRGVKILAMSCDSINSHTKWIEVIILTIINLKIYDNLYNSLYNIMFIV</sequence>
<dbReference type="Pfam" id="PF00578">
    <property type="entry name" value="AhpC-TSA"/>
    <property type="match status" value="1"/>
</dbReference>
<evidence type="ECO:0000259" key="1">
    <source>
        <dbReference type="Pfam" id="PF00578"/>
    </source>
</evidence>
<evidence type="ECO:0000313" key="2">
    <source>
        <dbReference type="EMBL" id="MBY32219.1"/>
    </source>
</evidence>
<feature type="domain" description="Alkyl hydroperoxide reductase subunit C/ Thiol specific antioxidant" evidence="1">
    <location>
        <begin position="4"/>
        <end position="82"/>
    </location>
</feature>
<dbReference type="GO" id="GO:0016209">
    <property type="term" value="F:antioxidant activity"/>
    <property type="evidence" value="ECO:0007669"/>
    <property type="project" value="InterPro"/>
</dbReference>
<dbReference type="InterPro" id="IPR000866">
    <property type="entry name" value="AhpC/TSA"/>
</dbReference>
<name>A0A2S2PRW8_SCHGA</name>
<dbReference type="Gene3D" id="3.40.30.10">
    <property type="entry name" value="Glutaredoxin"/>
    <property type="match status" value="1"/>
</dbReference>
<dbReference type="GO" id="GO:0016491">
    <property type="term" value="F:oxidoreductase activity"/>
    <property type="evidence" value="ECO:0007669"/>
    <property type="project" value="InterPro"/>
</dbReference>
<organism evidence="2">
    <name type="scientific">Schizaphis graminum</name>
    <name type="common">Green bug aphid</name>
    <dbReference type="NCBI Taxonomy" id="13262"/>
    <lineage>
        <taxon>Eukaryota</taxon>
        <taxon>Metazoa</taxon>
        <taxon>Ecdysozoa</taxon>
        <taxon>Arthropoda</taxon>
        <taxon>Hexapoda</taxon>
        <taxon>Insecta</taxon>
        <taxon>Pterygota</taxon>
        <taxon>Neoptera</taxon>
        <taxon>Paraneoptera</taxon>
        <taxon>Hemiptera</taxon>
        <taxon>Sternorrhyncha</taxon>
        <taxon>Aphidomorpha</taxon>
        <taxon>Aphidoidea</taxon>
        <taxon>Aphididae</taxon>
        <taxon>Aphidini</taxon>
        <taxon>Schizaphis</taxon>
    </lineage>
</organism>
<protein>
    <submittedName>
        <fullName evidence="2">1-Cys peroxiredoxin PER1</fullName>
    </submittedName>
</protein>
<reference evidence="2" key="1">
    <citation type="submission" date="2018-04" db="EMBL/GenBank/DDBJ databases">
        <title>Transcriptome of Schizaphis graminum biotype I.</title>
        <authorList>
            <person name="Scully E.D."/>
            <person name="Geib S.M."/>
            <person name="Palmer N.A."/>
            <person name="Koch K."/>
            <person name="Bradshaw J."/>
            <person name="Heng-Moss T."/>
            <person name="Sarath G."/>
        </authorList>
    </citation>
    <scope>NUCLEOTIDE SEQUENCE</scope>
</reference>
<dbReference type="EMBL" id="GGMR01019600">
    <property type="protein sequence ID" value="MBY32219.1"/>
    <property type="molecule type" value="Transcribed_RNA"/>
</dbReference>
<gene>
    <name evidence="2" type="primary">PER1</name>
    <name evidence="2" type="ORF">g.39974</name>
</gene>